<keyword evidence="1" id="KW-1133">Transmembrane helix</keyword>
<feature type="transmembrane region" description="Helical" evidence="1">
    <location>
        <begin position="150"/>
        <end position="169"/>
    </location>
</feature>
<feature type="transmembrane region" description="Helical" evidence="1">
    <location>
        <begin position="12"/>
        <end position="42"/>
    </location>
</feature>
<keyword evidence="3" id="KW-1185">Reference proteome</keyword>
<evidence type="ECO:0000313" key="3">
    <source>
        <dbReference type="Proteomes" id="UP000277579"/>
    </source>
</evidence>
<dbReference type="RefSeq" id="WP_121374839.1">
    <property type="nucleotide sequence ID" value="NZ_RBLC01000001.1"/>
</dbReference>
<comment type="caution">
    <text evidence="2">The sequence shown here is derived from an EMBL/GenBank/DDBJ whole genome shotgun (WGS) entry which is preliminary data.</text>
</comment>
<dbReference type="OrthoDB" id="672524at2"/>
<dbReference type="InterPro" id="IPR021354">
    <property type="entry name" value="DUF2975"/>
</dbReference>
<keyword evidence="1" id="KW-0812">Transmembrane</keyword>
<dbReference type="Proteomes" id="UP000277579">
    <property type="component" value="Unassembled WGS sequence"/>
</dbReference>
<reference evidence="2 3" key="1">
    <citation type="submission" date="2018-10" db="EMBL/GenBank/DDBJ databases">
        <title>Genomic Encyclopedia of Archaeal and Bacterial Type Strains, Phase II (KMG-II): from individual species to whole genera.</title>
        <authorList>
            <person name="Goeker M."/>
        </authorList>
    </citation>
    <scope>NUCLEOTIDE SEQUENCE [LARGE SCALE GENOMIC DNA]</scope>
    <source>
        <strain evidence="2 3">DSM 29537</strain>
    </source>
</reference>
<sequence length="183" mass="20982">MEIKIGSKEMLKVLYIICWLLFIGVGIEAGGFIFNAIFTFALKPEAGFFWKEIDLSSLYKYDPGYFVIMISVMIIVSVMRAIMFYLIIRILHNKKLSISQPFNKEMQRFISGLSYLALGVGLFSHCGVNYSEWLVKQGVEMPDILYLRLGGEDVWIFMGIILLIIAQIFKRGIEIQSENDLTI</sequence>
<dbReference type="EMBL" id="RBLC01000001">
    <property type="protein sequence ID" value="RKS25434.1"/>
    <property type="molecule type" value="Genomic_DNA"/>
</dbReference>
<name>A0A495MHK0_9FLAO</name>
<accession>A0A495MHK0</accession>
<organism evidence="2 3">
    <name type="scientific">Flavobacterium endophyticum</name>
    <dbReference type="NCBI Taxonomy" id="1540163"/>
    <lineage>
        <taxon>Bacteria</taxon>
        <taxon>Pseudomonadati</taxon>
        <taxon>Bacteroidota</taxon>
        <taxon>Flavobacteriia</taxon>
        <taxon>Flavobacteriales</taxon>
        <taxon>Flavobacteriaceae</taxon>
        <taxon>Flavobacterium</taxon>
    </lineage>
</organism>
<feature type="transmembrane region" description="Helical" evidence="1">
    <location>
        <begin position="109"/>
        <end position="130"/>
    </location>
</feature>
<evidence type="ECO:0008006" key="4">
    <source>
        <dbReference type="Google" id="ProtNLM"/>
    </source>
</evidence>
<proteinExistence type="predicted"/>
<dbReference type="Pfam" id="PF11188">
    <property type="entry name" value="DUF2975"/>
    <property type="match status" value="1"/>
</dbReference>
<evidence type="ECO:0000313" key="2">
    <source>
        <dbReference type="EMBL" id="RKS25434.1"/>
    </source>
</evidence>
<protein>
    <recommendedName>
        <fullName evidence="4">DUF2975 family protein</fullName>
    </recommendedName>
</protein>
<gene>
    <name evidence="2" type="ORF">CLV94_0466</name>
</gene>
<dbReference type="AlphaFoldDB" id="A0A495MHK0"/>
<feature type="transmembrane region" description="Helical" evidence="1">
    <location>
        <begin position="65"/>
        <end position="88"/>
    </location>
</feature>
<keyword evidence="1" id="KW-0472">Membrane</keyword>
<evidence type="ECO:0000256" key="1">
    <source>
        <dbReference type="SAM" id="Phobius"/>
    </source>
</evidence>